<dbReference type="Proteomes" id="UP000316778">
    <property type="component" value="Unassembled WGS sequence"/>
</dbReference>
<reference evidence="2 3" key="1">
    <citation type="journal article" date="2013" name="Stand. Genomic Sci.">
        <title>Genomic Encyclopedia of Type Strains, Phase I: The one thousand microbial genomes (KMG-I) project.</title>
        <authorList>
            <person name="Kyrpides N.C."/>
            <person name="Woyke T."/>
            <person name="Eisen J.A."/>
            <person name="Garrity G."/>
            <person name="Lilburn T.G."/>
            <person name="Beck B.J."/>
            <person name="Whitman W.B."/>
            <person name="Hugenholtz P."/>
            <person name="Klenk H.P."/>
        </authorList>
    </citation>
    <scope>NUCLEOTIDE SEQUENCE [LARGE SCALE GENOMIC DNA]</scope>
    <source>
        <strain evidence="2 3">DSM 13484</strain>
    </source>
</reference>
<dbReference type="AlphaFoldDB" id="A0A562TFG7"/>
<feature type="chain" id="PRO_5022192859" description="DUF4382 domain-containing protein" evidence="1">
    <location>
        <begin position="23"/>
        <end position="251"/>
    </location>
</feature>
<evidence type="ECO:0008006" key="4">
    <source>
        <dbReference type="Google" id="ProtNLM"/>
    </source>
</evidence>
<dbReference type="RefSeq" id="WP_145711650.1">
    <property type="nucleotide sequence ID" value="NZ_BAAAFY010000001.1"/>
</dbReference>
<dbReference type="OrthoDB" id="662322at2"/>
<feature type="signal peptide" evidence="1">
    <location>
        <begin position="1"/>
        <end position="22"/>
    </location>
</feature>
<proteinExistence type="predicted"/>
<dbReference type="PROSITE" id="PS51257">
    <property type="entry name" value="PROKAR_LIPOPROTEIN"/>
    <property type="match status" value="1"/>
</dbReference>
<sequence length="251" mass="27200">MQPKFHKICGALALASILFVSACTKMDAPAPSPDADADGKISYEMTATNPSSTISGDAAGIERLATITNNPSMAKTSGSFDFTWTEVMVRVREVKFAAKKGNDEVEFKLKTDRMVDVLEAIGFLGMIEIPRGTYEHVKVAVKIAGDEENPAAIMKGFITWEGNDIPFSVRLAGEVNLKAHARDVMVTDTSLSFKGKLQLDLKVVMAKLQIGDFTGSFSGGELVINVHVNDKTGKKVKEGLEGCMRAEHKRD</sequence>
<keyword evidence="3" id="KW-1185">Reference proteome</keyword>
<comment type="caution">
    <text evidence="2">The sequence shown here is derived from an EMBL/GenBank/DDBJ whole genome shotgun (WGS) entry which is preliminary data.</text>
</comment>
<keyword evidence="1" id="KW-0732">Signal</keyword>
<protein>
    <recommendedName>
        <fullName evidence="4">DUF4382 domain-containing protein</fullName>
    </recommendedName>
</protein>
<organism evidence="2 3">
    <name type="scientific">Chitinophaga japonensis</name>
    <name type="common">Flexibacter japonensis</name>
    <dbReference type="NCBI Taxonomy" id="104662"/>
    <lineage>
        <taxon>Bacteria</taxon>
        <taxon>Pseudomonadati</taxon>
        <taxon>Bacteroidota</taxon>
        <taxon>Chitinophagia</taxon>
        <taxon>Chitinophagales</taxon>
        <taxon>Chitinophagaceae</taxon>
        <taxon>Chitinophaga</taxon>
    </lineage>
</organism>
<name>A0A562TFG7_CHIJA</name>
<evidence type="ECO:0000313" key="3">
    <source>
        <dbReference type="Proteomes" id="UP000316778"/>
    </source>
</evidence>
<dbReference type="EMBL" id="VLLG01000002">
    <property type="protein sequence ID" value="TWI92281.1"/>
    <property type="molecule type" value="Genomic_DNA"/>
</dbReference>
<accession>A0A562TFG7</accession>
<gene>
    <name evidence="2" type="ORF">LX66_1666</name>
</gene>
<evidence type="ECO:0000313" key="2">
    <source>
        <dbReference type="EMBL" id="TWI92281.1"/>
    </source>
</evidence>
<evidence type="ECO:0000256" key="1">
    <source>
        <dbReference type="SAM" id="SignalP"/>
    </source>
</evidence>